<dbReference type="PROSITE" id="PS00217">
    <property type="entry name" value="SUGAR_TRANSPORT_2"/>
    <property type="match status" value="1"/>
</dbReference>
<dbReference type="OrthoDB" id="6133115at2759"/>
<organism evidence="16 17">
    <name type="scientific">Talaromyces rugulosus</name>
    <name type="common">Penicillium rugulosum</name>
    <dbReference type="NCBI Taxonomy" id="121627"/>
    <lineage>
        <taxon>Eukaryota</taxon>
        <taxon>Fungi</taxon>
        <taxon>Dikarya</taxon>
        <taxon>Ascomycota</taxon>
        <taxon>Pezizomycotina</taxon>
        <taxon>Eurotiomycetes</taxon>
        <taxon>Eurotiomycetidae</taxon>
        <taxon>Eurotiales</taxon>
        <taxon>Trichocomaceae</taxon>
        <taxon>Talaromyces</taxon>
        <taxon>Talaromyces sect. Islandici</taxon>
    </lineage>
</organism>
<dbReference type="InterPro" id="IPR006680">
    <property type="entry name" value="Amidohydro-rel"/>
</dbReference>
<dbReference type="PANTHER" id="PTHR11113:SF14">
    <property type="entry name" value="N-ACETYLGLUCOSAMINE-6-PHOSPHATE DEACETYLASE"/>
    <property type="match status" value="1"/>
</dbReference>
<dbReference type="SUPFAM" id="SSF51556">
    <property type="entry name" value="Metallo-dependent hydrolases"/>
    <property type="match status" value="1"/>
</dbReference>
<keyword evidence="7 14" id="KW-0812">Transmembrane</keyword>
<keyword evidence="11 14" id="KW-0472">Membrane</keyword>
<evidence type="ECO:0000256" key="7">
    <source>
        <dbReference type="ARBA" id="ARBA00022692"/>
    </source>
</evidence>
<dbReference type="Pfam" id="PF00083">
    <property type="entry name" value="Sugar_tr"/>
    <property type="match status" value="2"/>
</dbReference>
<dbReference type="GO" id="GO:0006046">
    <property type="term" value="P:N-acetylglucosamine catabolic process"/>
    <property type="evidence" value="ECO:0007669"/>
    <property type="project" value="TreeGrafter"/>
</dbReference>
<evidence type="ECO:0000313" key="17">
    <source>
        <dbReference type="Proteomes" id="UP000509510"/>
    </source>
</evidence>
<evidence type="ECO:0000256" key="4">
    <source>
        <dbReference type="ARBA" id="ARBA00011899"/>
    </source>
</evidence>
<dbReference type="Gene3D" id="3.20.20.140">
    <property type="entry name" value="Metal-dependent hydrolases"/>
    <property type="match status" value="1"/>
</dbReference>
<dbReference type="FunFam" id="1.20.1250.20:FF:000134">
    <property type="entry name" value="MFS sugar transporter protein"/>
    <property type="match status" value="1"/>
</dbReference>
<evidence type="ECO:0000256" key="6">
    <source>
        <dbReference type="ARBA" id="ARBA00022448"/>
    </source>
</evidence>
<protein>
    <recommendedName>
        <fullName evidence="5">N-acetylglucosamine-6-phosphate deacetylase</fullName>
        <ecNumber evidence="4">3.5.1.25</ecNumber>
    </recommendedName>
</protein>
<dbReference type="PANTHER" id="PTHR11113">
    <property type="entry name" value="N-ACETYLGLUCOSAMINE-6-PHOSPHATE DEACETYLASE"/>
    <property type="match status" value="1"/>
</dbReference>
<feature type="transmembrane region" description="Helical" evidence="14">
    <location>
        <begin position="605"/>
        <end position="623"/>
    </location>
</feature>
<dbReference type="Proteomes" id="UP000509510">
    <property type="component" value="Chromosome I"/>
</dbReference>
<dbReference type="PROSITE" id="PS50850">
    <property type="entry name" value="MFS"/>
    <property type="match status" value="1"/>
</dbReference>
<keyword evidence="8" id="KW-0479">Metal-binding</keyword>
<feature type="domain" description="Major facilitator superfamily (MFS) profile" evidence="15">
    <location>
        <begin position="507"/>
        <end position="926"/>
    </location>
</feature>
<comment type="subcellular location">
    <subcellularLocation>
        <location evidence="1">Membrane</location>
        <topology evidence="1">Multi-pass membrane protein</topology>
    </subcellularLocation>
</comment>
<sequence length="980" mass="106901">MTNAPNFHKAEKDYSSSLTSTISTHFDSPLIYTNLTHLQNPHRMARYTKFVNGRVFRDNKLTTNDELWVDCQKGQIIAPTTNFPSPEVTEVVDLQGKILSPGFIDIQLNGAFGFDFSGLDPNMPVPEFKKGLHETNRRLISTGTTSYLPTMTSQLSNVYHKIVPLLRPTGATRDPQLGAESLGAHLEGPFFAHSRTGCHSKGAIFPLKNQTSPELVKKVYGEQNLRSYVKMVTLAPERDDALDAIRELSQMGVIASIGHTSATYQEAQAAVSAGAGVITHLFNAMNALHHREPGLLGLIATPKSQRLADRPDLLDDGRPYYGLIADGVHLHPTSVRVAWNVHPQGLILVTDAVMLMGCPDGVHEWTNGQKIVKKGPLLQLEGQETIAGSATPILDCINNFLSWTGASVHEALQTVTANPAAALGMADKKGTLTAGADADFVILDESTTGTDGGQSRLTIDQVWKFGQPAYKSEPCTDPVNNGSTGLKELQTPGLPWLTALCATPISTAIFATTGSLIYGYDSGIISTTLGQETFPSYFHNPSDNVIGAIVSTYSGGQGIGNLLGGWLGDSLGRKKTIWLASILALIGAILQTAAVNIIMFIVGRIIAGFAIGLVYAVSSIYNAEIAPPKIRGVTVGLQTQLISIGYALSNWIGVFGSFATGNAAWRIPLGMQCVPAIILILGLFWLPESPRWLIQKEKYGQAKAVIERLNSDIGVDANFCHREFEQIKQQIDFEREVTIKSWWALFTKASNRRRLFLGIGLQVFLQTTGVNVVNYYQTTLFSDVGITGRNVLWVSAGYGMMGPIANAICLSFIDKVGRKLPLVWTSVALVIDMTLIMVFSKYFPGVRTDCRGFNAIQLVYIAEIFPTALRSRATAICAFMGTGVGLLFNQLSPKAFAAISWRYYAIFVACDIVAAFCFFMFYPETRGKTLEEIAELFGDDLAFTEHIDTQFLRAEKDVANYKTNGRKSDATKDHVEDVPR</sequence>
<feature type="transmembrane region" description="Helical" evidence="14">
    <location>
        <begin position="635"/>
        <end position="659"/>
    </location>
</feature>
<evidence type="ECO:0000259" key="15">
    <source>
        <dbReference type="PROSITE" id="PS50850"/>
    </source>
</evidence>
<comment type="catalytic activity">
    <reaction evidence="13">
        <text>N-acetyl-D-glucosamine 6-phosphate + H2O = D-glucosamine 6-phosphate + acetate</text>
        <dbReference type="Rhea" id="RHEA:22936"/>
        <dbReference type="ChEBI" id="CHEBI:15377"/>
        <dbReference type="ChEBI" id="CHEBI:30089"/>
        <dbReference type="ChEBI" id="CHEBI:57513"/>
        <dbReference type="ChEBI" id="CHEBI:58725"/>
        <dbReference type="EC" id="3.5.1.25"/>
    </reaction>
</comment>
<dbReference type="GeneID" id="55988865"/>
<dbReference type="NCBIfam" id="TIGR00879">
    <property type="entry name" value="SP"/>
    <property type="match status" value="1"/>
</dbReference>
<evidence type="ECO:0000256" key="2">
    <source>
        <dbReference type="ARBA" id="ARBA00010716"/>
    </source>
</evidence>
<dbReference type="Pfam" id="PF01979">
    <property type="entry name" value="Amidohydro_1"/>
    <property type="match status" value="1"/>
</dbReference>
<dbReference type="SUPFAM" id="SSF51338">
    <property type="entry name" value="Composite domain of metallo-dependent hydrolases"/>
    <property type="match status" value="1"/>
</dbReference>
<feature type="transmembrane region" description="Helical" evidence="14">
    <location>
        <begin position="791"/>
        <end position="813"/>
    </location>
</feature>
<dbReference type="InterPro" id="IPR005829">
    <property type="entry name" value="Sugar_transporter_CS"/>
</dbReference>
<proteinExistence type="inferred from homology"/>
<evidence type="ECO:0000256" key="8">
    <source>
        <dbReference type="ARBA" id="ARBA00022723"/>
    </source>
</evidence>
<keyword evidence="6" id="KW-0813">Transport</keyword>
<evidence type="ECO:0000256" key="12">
    <source>
        <dbReference type="ARBA" id="ARBA00023277"/>
    </source>
</evidence>
<feature type="transmembrane region" description="Helical" evidence="14">
    <location>
        <begin position="755"/>
        <end position="776"/>
    </location>
</feature>
<feature type="transmembrane region" description="Helical" evidence="14">
    <location>
        <begin position="496"/>
        <end position="520"/>
    </location>
</feature>
<dbReference type="InterPro" id="IPR020846">
    <property type="entry name" value="MFS_dom"/>
</dbReference>
<dbReference type="PRINTS" id="PR00171">
    <property type="entry name" value="SUGRTRNSPORT"/>
</dbReference>
<feature type="transmembrane region" description="Helical" evidence="14">
    <location>
        <begin position="903"/>
        <end position="922"/>
    </location>
</feature>
<dbReference type="AlphaFoldDB" id="A0A7H8QK02"/>
<dbReference type="RefSeq" id="XP_035340447.1">
    <property type="nucleotide sequence ID" value="XM_035484554.1"/>
</dbReference>
<evidence type="ECO:0000256" key="1">
    <source>
        <dbReference type="ARBA" id="ARBA00004141"/>
    </source>
</evidence>
<keyword evidence="17" id="KW-1185">Reference proteome</keyword>
<dbReference type="EMBL" id="CP055898">
    <property type="protein sequence ID" value="QKX54268.1"/>
    <property type="molecule type" value="Genomic_DNA"/>
</dbReference>
<evidence type="ECO:0000256" key="3">
    <source>
        <dbReference type="ARBA" id="ARBA00010992"/>
    </source>
</evidence>
<dbReference type="InterPro" id="IPR011059">
    <property type="entry name" value="Metal-dep_hydrolase_composite"/>
</dbReference>
<dbReference type="SUPFAM" id="SSF103473">
    <property type="entry name" value="MFS general substrate transporter"/>
    <property type="match status" value="1"/>
</dbReference>
<dbReference type="InterPro" id="IPR032466">
    <property type="entry name" value="Metal_Hydrolase"/>
</dbReference>
<dbReference type="InterPro" id="IPR005828">
    <property type="entry name" value="MFS_sugar_transport-like"/>
</dbReference>
<dbReference type="InterPro" id="IPR003764">
    <property type="entry name" value="GlcNAc_6-P_deAcase"/>
</dbReference>
<keyword evidence="12" id="KW-0119">Carbohydrate metabolism</keyword>
<evidence type="ECO:0000256" key="11">
    <source>
        <dbReference type="ARBA" id="ARBA00023136"/>
    </source>
</evidence>
<evidence type="ECO:0000256" key="14">
    <source>
        <dbReference type="SAM" id="Phobius"/>
    </source>
</evidence>
<evidence type="ECO:0000256" key="9">
    <source>
        <dbReference type="ARBA" id="ARBA00022801"/>
    </source>
</evidence>
<evidence type="ECO:0000256" key="5">
    <source>
        <dbReference type="ARBA" id="ARBA00018029"/>
    </source>
</evidence>
<evidence type="ECO:0000256" key="13">
    <source>
        <dbReference type="ARBA" id="ARBA00047647"/>
    </source>
</evidence>
<dbReference type="GO" id="GO:0046872">
    <property type="term" value="F:metal ion binding"/>
    <property type="evidence" value="ECO:0007669"/>
    <property type="project" value="UniProtKB-KW"/>
</dbReference>
<feature type="transmembrane region" description="Helical" evidence="14">
    <location>
        <begin position="577"/>
        <end position="599"/>
    </location>
</feature>
<comment type="similarity">
    <text evidence="2">Belongs to the metallo-dependent hydrolases superfamily. NagA family.</text>
</comment>
<keyword evidence="10 14" id="KW-1133">Transmembrane helix</keyword>
<comment type="similarity">
    <text evidence="3">Belongs to the major facilitator superfamily. Sugar transporter (TC 2.A.1.1) family.</text>
</comment>
<reference evidence="17" key="1">
    <citation type="submission" date="2020-06" db="EMBL/GenBank/DDBJ databases">
        <title>A chromosome-scale genome assembly of Talaromyces rugulosus W13939.</title>
        <authorList>
            <person name="Wang B."/>
            <person name="Guo L."/>
            <person name="Ye K."/>
            <person name="Wang L."/>
        </authorList>
    </citation>
    <scope>NUCLEOTIDE SEQUENCE [LARGE SCALE GENOMIC DNA]</scope>
    <source>
        <strain evidence="17">W13939</strain>
    </source>
</reference>
<dbReference type="GO" id="GO:0016020">
    <property type="term" value="C:membrane"/>
    <property type="evidence" value="ECO:0007669"/>
    <property type="project" value="UniProtKB-SubCell"/>
</dbReference>
<feature type="transmembrane region" description="Helical" evidence="14">
    <location>
        <begin position="665"/>
        <end position="686"/>
    </location>
</feature>
<dbReference type="InterPro" id="IPR003663">
    <property type="entry name" value="Sugar/inositol_transpt"/>
</dbReference>
<keyword evidence="9" id="KW-0378">Hydrolase</keyword>
<dbReference type="KEGG" id="trg:TRUGW13939_01353"/>
<gene>
    <name evidence="16" type="ORF">TRUGW13939_01353</name>
</gene>
<dbReference type="FunFam" id="3.20.20.140:FF:000065">
    <property type="entry name" value="N-acetylglucosamine-6-phosphate deacetylase"/>
    <property type="match status" value="1"/>
</dbReference>
<dbReference type="GO" id="GO:0022857">
    <property type="term" value="F:transmembrane transporter activity"/>
    <property type="evidence" value="ECO:0007669"/>
    <property type="project" value="InterPro"/>
</dbReference>
<dbReference type="Gene3D" id="1.20.1250.20">
    <property type="entry name" value="MFS general substrate transporter like domains"/>
    <property type="match status" value="1"/>
</dbReference>
<dbReference type="CDD" id="cd00854">
    <property type="entry name" value="NagA"/>
    <property type="match status" value="1"/>
</dbReference>
<dbReference type="NCBIfam" id="TIGR00221">
    <property type="entry name" value="nagA"/>
    <property type="match status" value="1"/>
</dbReference>
<dbReference type="EC" id="3.5.1.25" evidence="4"/>
<evidence type="ECO:0000313" key="16">
    <source>
        <dbReference type="EMBL" id="QKX54268.1"/>
    </source>
</evidence>
<feature type="transmembrane region" description="Helical" evidence="14">
    <location>
        <begin position="820"/>
        <end position="839"/>
    </location>
</feature>
<evidence type="ECO:0000256" key="10">
    <source>
        <dbReference type="ARBA" id="ARBA00022989"/>
    </source>
</evidence>
<dbReference type="InterPro" id="IPR036259">
    <property type="entry name" value="MFS_trans_sf"/>
</dbReference>
<dbReference type="GO" id="GO:0008448">
    <property type="term" value="F:N-acetylglucosamine-6-phosphate deacetylase activity"/>
    <property type="evidence" value="ECO:0007669"/>
    <property type="project" value="UniProtKB-EC"/>
</dbReference>
<accession>A0A7H8QK02</accession>
<name>A0A7H8QK02_TALRU</name>